<dbReference type="PANTHER" id="PTHR47505:SF1">
    <property type="entry name" value="DNA UTILIZATION PROTEIN YHGH"/>
    <property type="match status" value="1"/>
</dbReference>
<dbReference type="AlphaFoldDB" id="A0A6N7S8C1"/>
<dbReference type="InterPro" id="IPR029057">
    <property type="entry name" value="PRTase-like"/>
</dbReference>
<dbReference type="CDD" id="cd06223">
    <property type="entry name" value="PRTases_typeI"/>
    <property type="match status" value="1"/>
</dbReference>
<dbReference type="Gene3D" id="3.40.50.2020">
    <property type="match status" value="1"/>
</dbReference>
<dbReference type="InterPro" id="IPR051910">
    <property type="entry name" value="ComF/GntX_DNA_util-trans"/>
</dbReference>
<gene>
    <name evidence="3" type="ORF">GKD88_10835</name>
    <name evidence="2" type="ORF">GKE08_11035</name>
</gene>
<evidence type="ECO:0000313" key="2">
    <source>
        <dbReference type="EMBL" id="MSA89860.1"/>
    </source>
</evidence>
<comment type="caution">
    <text evidence="2">The sequence shown here is derived from an EMBL/GenBank/DDBJ whole genome shotgun (WGS) entry which is preliminary data.</text>
</comment>
<evidence type="ECO:0000256" key="1">
    <source>
        <dbReference type="ARBA" id="ARBA00008007"/>
    </source>
</evidence>
<evidence type="ECO:0000313" key="3">
    <source>
        <dbReference type="EMBL" id="MSC33615.1"/>
    </source>
</evidence>
<comment type="similarity">
    <text evidence="1">Belongs to the ComF/GntX family.</text>
</comment>
<keyword evidence="5" id="KW-1185">Reference proteome</keyword>
<dbReference type="EMBL" id="WKPJ01000016">
    <property type="protein sequence ID" value="MSA89860.1"/>
    <property type="molecule type" value="Genomic_DNA"/>
</dbReference>
<dbReference type="Proteomes" id="UP000433575">
    <property type="component" value="Unassembled WGS sequence"/>
</dbReference>
<dbReference type="SUPFAM" id="SSF53271">
    <property type="entry name" value="PRTase-like"/>
    <property type="match status" value="1"/>
</dbReference>
<evidence type="ECO:0000313" key="5">
    <source>
        <dbReference type="Proteomes" id="UP000480929"/>
    </source>
</evidence>
<dbReference type="Proteomes" id="UP000480929">
    <property type="component" value="Unassembled WGS sequence"/>
</dbReference>
<dbReference type="OrthoDB" id="9779910at2"/>
<dbReference type="PANTHER" id="PTHR47505">
    <property type="entry name" value="DNA UTILIZATION PROTEIN YHGH"/>
    <property type="match status" value="1"/>
</dbReference>
<evidence type="ECO:0008006" key="6">
    <source>
        <dbReference type="Google" id="ProtNLM"/>
    </source>
</evidence>
<protein>
    <recommendedName>
        <fullName evidence="6">Phosphoribosyltransferase domain-containing protein</fullName>
    </recommendedName>
</protein>
<evidence type="ECO:0000313" key="4">
    <source>
        <dbReference type="Proteomes" id="UP000433575"/>
    </source>
</evidence>
<organism evidence="2 4">
    <name type="scientific">Holdemania massiliensis</name>
    <dbReference type="NCBI Taxonomy" id="1468449"/>
    <lineage>
        <taxon>Bacteria</taxon>
        <taxon>Bacillati</taxon>
        <taxon>Bacillota</taxon>
        <taxon>Erysipelotrichia</taxon>
        <taxon>Erysipelotrichales</taxon>
        <taxon>Erysipelotrichaceae</taxon>
        <taxon>Holdemania</taxon>
    </lineage>
</organism>
<dbReference type="InterPro" id="IPR000836">
    <property type="entry name" value="PRTase_dom"/>
</dbReference>
<reference evidence="4 5" key="1">
    <citation type="journal article" date="2019" name="Nat. Med.">
        <title>A library of human gut bacterial isolates paired with longitudinal multiomics data enables mechanistic microbiome research.</title>
        <authorList>
            <person name="Poyet M."/>
            <person name="Groussin M."/>
            <person name="Gibbons S.M."/>
            <person name="Avila-Pacheco J."/>
            <person name="Jiang X."/>
            <person name="Kearney S.M."/>
            <person name="Perrotta A.R."/>
            <person name="Berdy B."/>
            <person name="Zhao S."/>
            <person name="Lieberman T.D."/>
            <person name="Swanson P.K."/>
            <person name="Smith M."/>
            <person name="Roesemann S."/>
            <person name="Alexander J.E."/>
            <person name="Rich S.A."/>
            <person name="Livny J."/>
            <person name="Vlamakis H."/>
            <person name="Clish C."/>
            <person name="Bullock K."/>
            <person name="Deik A."/>
            <person name="Scott J."/>
            <person name="Pierce K.A."/>
            <person name="Xavier R.J."/>
            <person name="Alm E.J."/>
        </authorList>
    </citation>
    <scope>NUCLEOTIDE SEQUENCE [LARGE SCALE GENOMIC DNA]</scope>
    <source>
        <strain evidence="2 4">BIOML-A4</strain>
        <strain evidence="3 5">BIOML-A5</strain>
    </source>
</reference>
<sequence>MSALILEFKNKPVKAISEYFDQAIEFLRPFETMDILTYVPLKPDEIAAHRFNRFESLELNRCQHDNLELCSIVTCCRSFSQKRNDTIHRNENVKGVYAISQNIQNKKILIIDDVYSTGATISEIVKTLYEAGAAYVSALFIGVNQLTESPANLYQAPICSACGGKLQLRLNSKTNQLFWGCANYGRGCHVTKTCEQGLQEMRWVNRLNIADFKDLEDYY</sequence>
<name>A0A6N7S8C1_9FIRM</name>
<accession>A0A6N7S8C1</accession>
<dbReference type="RefSeq" id="WP_154239024.1">
    <property type="nucleotide sequence ID" value="NZ_CALJPI010000021.1"/>
</dbReference>
<dbReference type="EMBL" id="WKPI01000018">
    <property type="protein sequence ID" value="MSC33615.1"/>
    <property type="molecule type" value="Genomic_DNA"/>
</dbReference>
<proteinExistence type="inferred from homology"/>